<organism evidence="3 4">
    <name type="scientific">Bemisia tabaci</name>
    <name type="common">Sweetpotato whitefly</name>
    <name type="synonym">Aleurodes tabaci</name>
    <dbReference type="NCBI Taxonomy" id="7038"/>
    <lineage>
        <taxon>Eukaryota</taxon>
        <taxon>Metazoa</taxon>
        <taxon>Ecdysozoa</taxon>
        <taxon>Arthropoda</taxon>
        <taxon>Hexapoda</taxon>
        <taxon>Insecta</taxon>
        <taxon>Pterygota</taxon>
        <taxon>Neoptera</taxon>
        <taxon>Paraneoptera</taxon>
        <taxon>Hemiptera</taxon>
        <taxon>Sternorrhyncha</taxon>
        <taxon>Aleyrodoidea</taxon>
        <taxon>Aleyrodidae</taxon>
        <taxon>Aleyrodinae</taxon>
        <taxon>Bemisia</taxon>
    </lineage>
</organism>
<keyword evidence="4" id="KW-1185">Reference proteome</keyword>
<reference evidence="3" key="1">
    <citation type="submission" date="2021-12" db="EMBL/GenBank/DDBJ databases">
        <authorList>
            <person name="King R."/>
        </authorList>
    </citation>
    <scope>NUCLEOTIDE SEQUENCE</scope>
</reference>
<dbReference type="AlphaFoldDB" id="A0A9P0AGA8"/>
<dbReference type="PANTHER" id="PTHR46421:SF1">
    <property type="entry name" value="PROGRAMMED CELL DEATH PROTEIN 2-LIKE"/>
    <property type="match status" value="1"/>
</dbReference>
<dbReference type="EMBL" id="OU963866">
    <property type="protein sequence ID" value="CAH0390941.1"/>
    <property type="molecule type" value="Genomic_DNA"/>
</dbReference>
<proteinExistence type="predicted"/>
<evidence type="ECO:0000313" key="3">
    <source>
        <dbReference type="EMBL" id="CAH0390941.1"/>
    </source>
</evidence>
<dbReference type="Proteomes" id="UP001152759">
    <property type="component" value="Chromosome 5"/>
</dbReference>
<sequence>MAKRWPLVYLGFEDEAISDKHRPFLSYTTNKIGGKPDWHVKGSEVPSCQLCSFPLLLVVQIYAPLPKSPNHRTLYLFACINPNCWNQNGSWVCVRSESTDSTSETKTNTTVISTDDWCGGADNWGEDEQNGNLTYNSSPDEDSITNDFTDLSLQGRNSTGGELSEAMGGGAAGAEAEGRLMSPIASAEIEVEGEEREMVTIDTPTAPEVNIVALLEQAPAVPEVKAELLQFVPIFISVMEEETTYSGLEHVNDLLQVYQQNNPGELDNFNTNQNPFQKKDRSTNPTNVEKYEPSTPSHGDKMFHQFVTKIQQNPGQILRYCREGGSPLFLYPVQDTPRQCQHCKGELLFELQVLPSLIPKLNLQTPSGTESGHLEFGSVYIFSCKKSCWSSTDKWRKEIVIVQAERI</sequence>
<dbReference type="InterPro" id="IPR052815">
    <property type="entry name" value="PDCD2-like_regulator"/>
</dbReference>
<feature type="region of interest" description="Disordered" evidence="1">
    <location>
        <begin position="125"/>
        <end position="149"/>
    </location>
</feature>
<evidence type="ECO:0000259" key="2">
    <source>
        <dbReference type="Pfam" id="PF04194"/>
    </source>
</evidence>
<dbReference type="Pfam" id="PF04194">
    <property type="entry name" value="PDCD2_C"/>
    <property type="match status" value="1"/>
</dbReference>
<gene>
    <name evidence="3" type="ORF">BEMITA_LOCUS9611</name>
</gene>
<dbReference type="InterPro" id="IPR007320">
    <property type="entry name" value="PDCD2_C"/>
</dbReference>
<dbReference type="PANTHER" id="PTHR46421">
    <property type="entry name" value="PROGRAMMED CELL DEATH PROTEIN 2-LIKE"/>
    <property type="match status" value="1"/>
</dbReference>
<dbReference type="OrthoDB" id="366284at2759"/>
<dbReference type="KEGG" id="btab:109032650"/>
<evidence type="ECO:0000256" key="1">
    <source>
        <dbReference type="SAM" id="MobiDB-lite"/>
    </source>
</evidence>
<evidence type="ECO:0000313" key="4">
    <source>
        <dbReference type="Proteomes" id="UP001152759"/>
    </source>
</evidence>
<feature type="region of interest" description="Disordered" evidence="1">
    <location>
        <begin position="262"/>
        <end position="299"/>
    </location>
</feature>
<name>A0A9P0AGA8_BEMTA</name>
<feature type="compositionally biased region" description="Polar residues" evidence="1">
    <location>
        <begin position="262"/>
        <end position="276"/>
    </location>
</feature>
<accession>A0A9P0AGA8</accession>
<feature type="domain" description="Programmed cell death protein 2 C-terminal" evidence="2">
    <location>
        <begin position="300"/>
        <end position="403"/>
    </location>
</feature>
<protein>
    <recommendedName>
        <fullName evidence="2">Programmed cell death protein 2 C-terminal domain-containing protein</fullName>
    </recommendedName>
</protein>
<dbReference type="GO" id="GO:0005737">
    <property type="term" value="C:cytoplasm"/>
    <property type="evidence" value="ECO:0007669"/>
    <property type="project" value="InterPro"/>
</dbReference>
<dbReference type="GO" id="GO:0006915">
    <property type="term" value="P:apoptotic process"/>
    <property type="evidence" value="ECO:0007669"/>
    <property type="project" value="TreeGrafter"/>
</dbReference>